<dbReference type="EMBL" id="QWIN01000113">
    <property type="protein sequence ID" value="RMY58955.1"/>
    <property type="molecule type" value="Genomic_DNA"/>
</dbReference>
<name>A0A3M7D3L7_HORWE</name>
<dbReference type="PANTHER" id="PTHR48050:SF27">
    <property type="entry name" value="GLUCOSYLTRANSFERASE, PUTATIVE (AFU_ORTHOLOGUE AFUA_7G04880)-RELATED"/>
    <property type="match status" value="1"/>
</dbReference>
<evidence type="ECO:0000313" key="5">
    <source>
        <dbReference type="Proteomes" id="UP000270230"/>
    </source>
</evidence>
<dbReference type="GO" id="GO:0016906">
    <property type="term" value="F:sterol 3-beta-glucosyltransferase activity"/>
    <property type="evidence" value="ECO:0007669"/>
    <property type="project" value="UniProtKB-ARBA"/>
</dbReference>
<accession>A0A3M7D3L7</accession>
<protein>
    <recommendedName>
        <fullName evidence="3">Glycosyltransferase family 28 N-terminal domain-containing protein</fullName>
    </recommendedName>
</protein>
<sequence length="663" mass="73071">MQSPRVWSLRGGTHYNRMKKVVRRKGNAENTVKPNLDWTSATAHQDAKDDGRVDIDFRSRTIEKFSSCLPPPPDYTTNYIASSSINPEEPAPTWVIRMNIVIQVVGSRGDVQPFLALGSELQKYGHRVRLATHDMFADFVREAGLEFYPIGGDPAALMAYMVRNPSLMPSMKNIADGEISRKRVMMADMLQGFWHSCVLPDPVFETPFVADAIIANPPSFAHVHCAEAMGIPVHLMFTMPWSSTTAFPHPLGDIINDWRKDLELQPINMADGPSLTQALKVPTTYCWSPALVPKPRDWAAHIDLDAFLAVGPPPIYIGFGSIVVDNPREIMSIIVNAVRNLVTDAIKCDVMSDQPAVWTYKHAHKRVKLSKMAAAMIVGQHPDRARRMKVYKSYPLIIEPTRWDPFSGGASAVLNTVVDLADCVTGIVTKPIGQHQKQQRQKKRATELQAFVTTQKQQLFATSQSSDNVDSDESTKSNGKTHSRRRTGGTQTALAGVKSIGSFAPKALKGMLSDIPLAMTEGLRTAPRHYGDTLRDNGRVTGIASGFAVAGKTFMWGFVDGVSDVVVQPYKDIKNKGATGLVTGIGKGITGLYVKTGAGILGTFAYPATGITRSLESAIHSRVRREIQSQRWAESFWLAQVQSLEENAEADVLQAWRDEVGYR</sequence>
<gene>
    <name evidence="4" type="ORF">D0865_02328</name>
</gene>
<feature type="domain" description="Glycosyltransferase family 28 N-terminal" evidence="3">
    <location>
        <begin position="100"/>
        <end position="247"/>
    </location>
</feature>
<proteinExistence type="predicted"/>
<reference evidence="4 5" key="1">
    <citation type="journal article" date="2018" name="BMC Genomics">
        <title>Genomic evidence for intraspecific hybridization in a clonal and extremely halotolerant yeast.</title>
        <authorList>
            <person name="Gostincar C."/>
            <person name="Stajich J.E."/>
            <person name="Zupancic J."/>
            <person name="Zalar P."/>
            <person name="Gunde-Cimerman N."/>
        </authorList>
    </citation>
    <scope>NUCLEOTIDE SEQUENCE [LARGE SCALE GENOMIC DNA]</scope>
    <source>
        <strain evidence="4 5">EXF-151</strain>
    </source>
</reference>
<keyword evidence="1" id="KW-0808">Transferase</keyword>
<organism evidence="4 5">
    <name type="scientific">Hortaea werneckii</name>
    <name type="common">Black yeast</name>
    <name type="synonym">Cladosporium werneckii</name>
    <dbReference type="NCBI Taxonomy" id="91943"/>
    <lineage>
        <taxon>Eukaryota</taxon>
        <taxon>Fungi</taxon>
        <taxon>Dikarya</taxon>
        <taxon>Ascomycota</taxon>
        <taxon>Pezizomycotina</taxon>
        <taxon>Dothideomycetes</taxon>
        <taxon>Dothideomycetidae</taxon>
        <taxon>Mycosphaerellales</taxon>
        <taxon>Teratosphaeriaceae</taxon>
        <taxon>Hortaea</taxon>
    </lineage>
</organism>
<evidence type="ECO:0000259" key="3">
    <source>
        <dbReference type="Pfam" id="PF03033"/>
    </source>
</evidence>
<dbReference type="SUPFAM" id="SSF53756">
    <property type="entry name" value="UDP-Glycosyltransferase/glycogen phosphorylase"/>
    <property type="match status" value="1"/>
</dbReference>
<dbReference type="OrthoDB" id="3648554at2759"/>
<dbReference type="InterPro" id="IPR004276">
    <property type="entry name" value="GlycoTrans_28_N"/>
</dbReference>
<comment type="caution">
    <text evidence="4">The sequence shown here is derived from an EMBL/GenBank/DDBJ whole genome shotgun (WGS) entry which is preliminary data.</text>
</comment>
<evidence type="ECO:0000256" key="2">
    <source>
        <dbReference type="SAM" id="MobiDB-lite"/>
    </source>
</evidence>
<dbReference type="Gene3D" id="3.40.50.2000">
    <property type="entry name" value="Glycogen Phosphorylase B"/>
    <property type="match status" value="1"/>
</dbReference>
<dbReference type="InterPro" id="IPR002213">
    <property type="entry name" value="UDP_glucos_trans"/>
</dbReference>
<dbReference type="GO" id="GO:0005975">
    <property type="term" value="P:carbohydrate metabolic process"/>
    <property type="evidence" value="ECO:0007669"/>
    <property type="project" value="InterPro"/>
</dbReference>
<evidence type="ECO:0000256" key="1">
    <source>
        <dbReference type="ARBA" id="ARBA00022679"/>
    </source>
</evidence>
<dbReference type="CDD" id="cd03784">
    <property type="entry name" value="GT1_Gtf-like"/>
    <property type="match status" value="1"/>
</dbReference>
<dbReference type="InterPro" id="IPR050426">
    <property type="entry name" value="Glycosyltransferase_28"/>
</dbReference>
<dbReference type="PANTHER" id="PTHR48050">
    <property type="entry name" value="STEROL 3-BETA-GLUCOSYLTRANSFERASE"/>
    <property type="match status" value="1"/>
</dbReference>
<dbReference type="Pfam" id="PF03033">
    <property type="entry name" value="Glyco_transf_28"/>
    <property type="match status" value="1"/>
</dbReference>
<feature type="region of interest" description="Disordered" evidence="2">
    <location>
        <begin position="462"/>
        <end position="491"/>
    </location>
</feature>
<evidence type="ECO:0000313" key="4">
    <source>
        <dbReference type="EMBL" id="RMY58955.1"/>
    </source>
</evidence>
<dbReference type="Proteomes" id="UP000270230">
    <property type="component" value="Unassembled WGS sequence"/>
</dbReference>
<dbReference type="AlphaFoldDB" id="A0A3M7D3L7"/>